<keyword evidence="6" id="KW-1185">Reference proteome</keyword>
<sequence length="179" mass="20790">MDSQQFIIKATMNYGHEEHDIGEDNIRPFCSMKMLFNWDSERLCIIFSWWRVNNIGFLILSCFIIAALAASFEFLRFILRKYDSSIYSSSHSQLQEGRDTEEIQSQNNDEIRITFVQQLVRTLIHTFQVTLSFLLMLVFMTYNGFLMISVIVGAAIGYFFFAKHTISSHDLGGRSITCH</sequence>
<keyword evidence="4" id="KW-0813">Transport</keyword>
<keyword evidence="4" id="KW-0406">Ion transport</keyword>
<dbReference type="AlphaFoldDB" id="A0A397SV65"/>
<proteinExistence type="inferred from homology"/>
<dbReference type="OrthoDB" id="161814at2759"/>
<comment type="caution">
    <text evidence="5">The sequence shown here is derived from an EMBL/GenBank/DDBJ whole genome shotgun (WGS) entry which is preliminary data.</text>
</comment>
<dbReference type="PANTHER" id="PTHR12483:SF115">
    <property type="entry name" value="COPPER TRANSPORT PROTEIN"/>
    <property type="match status" value="1"/>
</dbReference>
<evidence type="ECO:0000313" key="5">
    <source>
        <dbReference type="EMBL" id="RIA89868.1"/>
    </source>
</evidence>
<keyword evidence="4" id="KW-0187">Copper transport</keyword>
<comment type="subcellular location">
    <subcellularLocation>
        <location evidence="4">Membrane</location>
        <topology evidence="4">Multi-pass membrane protein</topology>
    </subcellularLocation>
</comment>
<dbReference type="GO" id="GO:0005375">
    <property type="term" value="F:copper ion transmembrane transporter activity"/>
    <property type="evidence" value="ECO:0007669"/>
    <property type="project" value="UniProtKB-UniRule"/>
</dbReference>
<dbReference type="Pfam" id="PF04145">
    <property type="entry name" value="Ctr"/>
    <property type="match status" value="1"/>
</dbReference>
<dbReference type="STRING" id="658196.A0A397SV65"/>
<feature type="transmembrane region" description="Helical" evidence="4">
    <location>
        <begin position="145"/>
        <end position="162"/>
    </location>
</feature>
<evidence type="ECO:0000256" key="2">
    <source>
        <dbReference type="ARBA" id="ARBA00022989"/>
    </source>
</evidence>
<keyword evidence="3 4" id="KW-0472">Membrane</keyword>
<feature type="transmembrane region" description="Helical" evidence="4">
    <location>
        <begin position="55"/>
        <end position="79"/>
    </location>
</feature>
<keyword evidence="2 4" id="KW-1133">Transmembrane helix</keyword>
<keyword evidence="4" id="KW-0186">Copper</keyword>
<evidence type="ECO:0000256" key="1">
    <source>
        <dbReference type="ARBA" id="ARBA00022692"/>
    </source>
</evidence>
<dbReference type="GO" id="GO:0016020">
    <property type="term" value="C:membrane"/>
    <property type="evidence" value="ECO:0007669"/>
    <property type="project" value="UniProtKB-SubCell"/>
</dbReference>
<reference evidence="5 6" key="1">
    <citation type="submission" date="2018-06" db="EMBL/GenBank/DDBJ databases">
        <title>Comparative genomics reveals the genomic features of Rhizophagus irregularis, R. cerebriforme, R. diaphanum and Gigaspora rosea, and their symbiotic lifestyle signature.</title>
        <authorList>
            <person name="Morin E."/>
            <person name="San Clemente H."/>
            <person name="Chen E.C.H."/>
            <person name="De La Providencia I."/>
            <person name="Hainaut M."/>
            <person name="Kuo A."/>
            <person name="Kohler A."/>
            <person name="Murat C."/>
            <person name="Tang N."/>
            <person name="Roy S."/>
            <person name="Loubradou J."/>
            <person name="Henrissat B."/>
            <person name="Grigoriev I.V."/>
            <person name="Corradi N."/>
            <person name="Roux C."/>
            <person name="Martin F.M."/>
        </authorList>
    </citation>
    <scope>NUCLEOTIDE SEQUENCE [LARGE SCALE GENOMIC DNA]</scope>
    <source>
        <strain evidence="5 6">DAOM 227022</strain>
    </source>
</reference>
<evidence type="ECO:0000313" key="6">
    <source>
        <dbReference type="Proteomes" id="UP000265703"/>
    </source>
</evidence>
<evidence type="ECO:0000256" key="3">
    <source>
        <dbReference type="ARBA" id="ARBA00023136"/>
    </source>
</evidence>
<evidence type="ECO:0000256" key="4">
    <source>
        <dbReference type="RuleBase" id="RU367022"/>
    </source>
</evidence>
<protein>
    <recommendedName>
        <fullName evidence="4">Copper transport protein</fullName>
    </recommendedName>
</protein>
<comment type="similarity">
    <text evidence="4">Belongs to the copper transporter (Ctr) (TC 1.A.56) family. SLC31A subfamily.</text>
</comment>
<accession>A0A397SV65</accession>
<name>A0A397SV65_9GLOM</name>
<dbReference type="EMBL" id="QKYT01000202">
    <property type="protein sequence ID" value="RIA89868.1"/>
    <property type="molecule type" value="Genomic_DNA"/>
</dbReference>
<keyword evidence="1 4" id="KW-0812">Transmembrane</keyword>
<dbReference type="PANTHER" id="PTHR12483">
    <property type="entry name" value="SOLUTE CARRIER FAMILY 31 COPPER TRANSPORTERS"/>
    <property type="match status" value="1"/>
</dbReference>
<dbReference type="InterPro" id="IPR007274">
    <property type="entry name" value="Cop_transporter"/>
</dbReference>
<gene>
    <name evidence="5" type="ORF">C1645_824193</name>
</gene>
<organism evidence="5 6">
    <name type="scientific">Glomus cerebriforme</name>
    <dbReference type="NCBI Taxonomy" id="658196"/>
    <lineage>
        <taxon>Eukaryota</taxon>
        <taxon>Fungi</taxon>
        <taxon>Fungi incertae sedis</taxon>
        <taxon>Mucoromycota</taxon>
        <taxon>Glomeromycotina</taxon>
        <taxon>Glomeromycetes</taxon>
        <taxon>Glomerales</taxon>
        <taxon>Glomeraceae</taxon>
        <taxon>Glomus</taxon>
    </lineage>
</organism>
<dbReference type="Proteomes" id="UP000265703">
    <property type="component" value="Unassembled WGS sequence"/>
</dbReference>